<protein>
    <submittedName>
        <fullName evidence="1">Uncharacterized protein</fullName>
    </submittedName>
</protein>
<dbReference type="Proteomes" id="UP000510721">
    <property type="component" value="Chromosome"/>
</dbReference>
<gene>
    <name evidence="1" type="ORF">FKV68_09260</name>
</gene>
<accession>A0A859QSR4</accession>
<name>A0A859QSR4_9HYPH</name>
<reference evidence="1 2" key="1">
    <citation type="submission" date="2019-06" db="EMBL/GenBank/DDBJ databases">
        <title>Complete genome sequence of Ensifer mexicanus ITTG R7 isolated from nodules of Acacia angustissima (Mill.) Kuntze.</title>
        <authorList>
            <person name="Rincon-Rosales R."/>
            <person name="Rogel M.A."/>
            <person name="Guerrero G."/>
            <person name="Rincon-Molina C.I."/>
            <person name="Lopez-Lopez A."/>
            <person name="Martinez-Romero E."/>
        </authorList>
    </citation>
    <scope>NUCLEOTIDE SEQUENCE [LARGE SCALE GENOMIC DNA]</scope>
    <source>
        <strain evidence="1 2">ITTG R7</strain>
    </source>
</reference>
<organism evidence="1 2">
    <name type="scientific">Sinorhizobium mexicanum</name>
    <dbReference type="NCBI Taxonomy" id="375549"/>
    <lineage>
        <taxon>Bacteria</taxon>
        <taxon>Pseudomonadati</taxon>
        <taxon>Pseudomonadota</taxon>
        <taxon>Alphaproteobacteria</taxon>
        <taxon>Hyphomicrobiales</taxon>
        <taxon>Rhizobiaceae</taxon>
        <taxon>Sinorhizobium/Ensifer group</taxon>
        <taxon>Sinorhizobium</taxon>
    </lineage>
</organism>
<evidence type="ECO:0000313" key="2">
    <source>
        <dbReference type="Proteomes" id="UP000510721"/>
    </source>
</evidence>
<evidence type="ECO:0000313" key="1">
    <source>
        <dbReference type="EMBL" id="QLL61621.1"/>
    </source>
</evidence>
<proteinExistence type="predicted"/>
<dbReference type="AlphaFoldDB" id="A0A859QSR4"/>
<sequence length="91" mass="10165">MHVTYHIGIHDGGFAYRVGTVWSEPYATHHDAVMAAKFAAMRQRIGGANAKIIYQGDDGVWRSEYVKGSERPETDVVDDTVISRFPRGMPL</sequence>
<dbReference type="EMBL" id="CP041238">
    <property type="protein sequence ID" value="QLL61621.1"/>
    <property type="molecule type" value="Genomic_DNA"/>
</dbReference>
<keyword evidence="2" id="KW-1185">Reference proteome</keyword>
<dbReference type="KEGG" id="emx:FKV68_09260"/>